<protein>
    <submittedName>
        <fullName evidence="1">Uncharacterized protein</fullName>
    </submittedName>
</protein>
<name>A0A1Y2C132_9FUNG</name>
<sequence>MIIKIENTKFDLCYENNVYLNQNNDNDVTNNSNMENNIFIDEPNISNKSQNFELISNYSTESIIDRSNTNGQIENTFDEFIYNIDESYYSTPNFKAINDDNIETSNSDFNLNTDVNYDNTFDNTVCNLASKF</sequence>
<accession>A0A1Y2C132</accession>
<gene>
    <name evidence="1" type="ORF">LY90DRAFT_510371</name>
</gene>
<proteinExistence type="predicted"/>
<evidence type="ECO:0000313" key="2">
    <source>
        <dbReference type="Proteomes" id="UP000193920"/>
    </source>
</evidence>
<dbReference type="EMBL" id="MCOG01000127">
    <property type="protein sequence ID" value="ORY40587.1"/>
    <property type="molecule type" value="Genomic_DNA"/>
</dbReference>
<dbReference type="AlphaFoldDB" id="A0A1Y2C132"/>
<organism evidence="1 2">
    <name type="scientific">Neocallimastix californiae</name>
    <dbReference type="NCBI Taxonomy" id="1754190"/>
    <lineage>
        <taxon>Eukaryota</taxon>
        <taxon>Fungi</taxon>
        <taxon>Fungi incertae sedis</taxon>
        <taxon>Chytridiomycota</taxon>
        <taxon>Chytridiomycota incertae sedis</taxon>
        <taxon>Neocallimastigomycetes</taxon>
        <taxon>Neocallimastigales</taxon>
        <taxon>Neocallimastigaceae</taxon>
        <taxon>Neocallimastix</taxon>
    </lineage>
</organism>
<dbReference type="Proteomes" id="UP000193920">
    <property type="component" value="Unassembled WGS sequence"/>
</dbReference>
<reference evidence="1 2" key="1">
    <citation type="submission" date="2016-08" db="EMBL/GenBank/DDBJ databases">
        <title>A Parts List for Fungal Cellulosomes Revealed by Comparative Genomics.</title>
        <authorList>
            <consortium name="DOE Joint Genome Institute"/>
            <person name="Haitjema C.H."/>
            <person name="Gilmore S.P."/>
            <person name="Henske J.K."/>
            <person name="Solomon K.V."/>
            <person name="De Groot R."/>
            <person name="Kuo A."/>
            <person name="Mondo S.J."/>
            <person name="Salamov A.A."/>
            <person name="Labutti K."/>
            <person name="Zhao Z."/>
            <person name="Chiniquy J."/>
            <person name="Barry K."/>
            <person name="Brewer H.M."/>
            <person name="Purvine S.O."/>
            <person name="Wright A.T."/>
            <person name="Boxma B."/>
            <person name="Van Alen T."/>
            <person name="Hackstein J.H."/>
            <person name="Baker S.E."/>
            <person name="Grigoriev I.V."/>
            <person name="O'Malley M.A."/>
        </authorList>
    </citation>
    <scope>NUCLEOTIDE SEQUENCE [LARGE SCALE GENOMIC DNA]</scope>
    <source>
        <strain evidence="1 2">G1</strain>
    </source>
</reference>
<evidence type="ECO:0000313" key="1">
    <source>
        <dbReference type="EMBL" id="ORY40587.1"/>
    </source>
</evidence>
<comment type="caution">
    <text evidence="1">The sequence shown here is derived from an EMBL/GenBank/DDBJ whole genome shotgun (WGS) entry which is preliminary data.</text>
</comment>
<keyword evidence="2" id="KW-1185">Reference proteome</keyword>